<dbReference type="InterPro" id="IPR006683">
    <property type="entry name" value="Thioestr_dom"/>
</dbReference>
<dbReference type="PANTHER" id="PTHR12418:SF19">
    <property type="entry name" value="ACYL-COENZYME A THIOESTERASE THEM4"/>
    <property type="match status" value="1"/>
</dbReference>
<organism evidence="25">
    <name type="scientific">Thermodesulfovibrio autotrophicus</name>
    <dbReference type="NCBI Taxonomy" id="3118333"/>
    <lineage>
        <taxon>Bacteria</taxon>
        <taxon>Pseudomonadati</taxon>
        <taxon>Nitrospirota</taxon>
        <taxon>Thermodesulfovibrionia</taxon>
        <taxon>Thermodesulfovibrionales</taxon>
        <taxon>Thermodesulfovibrionaceae</taxon>
        <taxon>Thermodesulfovibrio</taxon>
    </lineage>
</organism>
<dbReference type="AlphaFoldDB" id="A0AAU8GY79"/>
<evidence type="ECO:0000256" key="3">
    <source>
        <dbReference type="ARBA" id="ARBA00004632"/>
    </source>
</evidence>
<keyword evidence="7 25" id="KW-0378">Hydrolase</keyword>
<dbReference type="InterPro" id="IPR003736">
    <property type="entry name" value="PAAI_dom"/>
</dbReference>
<dbReference type="Pfam" id="PF03061">
    <property type="entry name" value="4HBT"/>
    <property type="match status" value="1"/>
</dbReference>
<evidence type="ECO:0000256" key="21">
    <source>
        <dbReference type="ARBA" id="ARBA00047969"/>
    </source>
</evidence>
<comment type="subcellular location">
    <subcellularLocation>
        <location evidence="3">Cell projection</location>
        <location evidence="3">Ruffle membrane</location>
    </subcellularLocation>
    <subcellularLocation>
        <location evidence="2">Cytoplasm</location>
    </subcellularLocation>
    <subcellularLocation>
        <location evidence="1">Membrane</location>
        <topology evidence="1">Peripheral membrane protein</topology>
    </subcellularLocation>
</comment>
<evidence type="ECO:0000256" key="16">
    <source>
        <dbReference type="ARBA" id="ARBA00038848"/>
    </source>
</evidence>
<keyword evidence="8" id="KW-0276">Fatty acid metabolism</keyword>
<evidence type="ECO:0000256" key="18">
    <source>
        <dbReference type="ARBA" id="ARBA00043210"/>
    </source>
</evidence>
<dbReference type="InterPro" id="IPR029069">
    <property type="entry name" value="HotDog_dom_sf"/>
</dbReference>
<keyword evidence="9" id="KW-0809">Transit peptide</keyword>
<comment type="catalytic activity">
    <reaction evidence="23">
        <text>tetradecanoyl-CoA + H2O = tetradecanoate + CoA + H(+)</text>
        <dbReference type="Rhea" id="RHEA:40119"/>
        <dbReference type="ChEBI" id="CHEBI:15377"/>
        <dbReference type="ChEBI" id="CHEBI:15378"/>
        <dbReference type="ChEBI" id="CHEBI:30807"/>
        <dbReference type="ChEBI" id="CHEBI:57287"/>
        <dbReference type="ChEBI" id="CHEBI:57385"/>
    </reaction>
    <physiologicalReaction direction="left-to-right" evidence="23">
        <dbReference type="Rhea" id="RHEA:40120"/>
    </physiologicalReaction>
</comment>
<dbReference type="GO" id="GO:0006631">
    <property type="term" value="P:fatty acid metabolic process"/>
    <property type="evidence" value="ECO:0007669"/>
    <property type="project" value="UniProtKB-KW"/>
</dbReference>
<dbReference type="EC" id="3.1.2.2" evidence="16"/>
<keyword evidence="11" id="KW-0472">Membrane</keyword>
<evidence type="ECO:0000256" key="23">
    <source>
        <dbReference type="ARBA" id="ARBA00048180"/>
    </source>
</evidence>
<keyword evidence="10" id="KW-0443">Lipid metabolism</keyword>
<dbReference type="EMBL" id="CP144373">
    <property type="protein sequence ID" value="XCH47384.1"/>
    <property type="molecule type" value="Genomic_DNA"/>
</dbReference>
<evidence type="ECO:0000256" key="12">
    <source>
        <dbReference type="ARBA" id="ARBA00023273"/>
    </source>
</evidence>
<keyword evidence="6" id="KW-0053">Apoptosis</keyword>
<evidence type="ECO:0000256" key="4">
    <source>
        <dbReference type="ARBA" id="ARBA00022475"/>
    </source>
</evidence>
<comment type="catalytic activity">
    <reaction evidence="14">
        <text>(9Z)-octadecenoyl-CoA + H2O = (9Z)-octadecenoate + CoA + H(+)</text>
        <dbReference type="Rhea" id="RHEA:40139"/>
        <dbReference type="ChEBI" id="CHEBI:15377"/>
        <dbReference type="ChEBI" id="CHEBI:15378"/>
        <dbReference type="ChEBI" id="CHEBI:30823"/>
        <dbReference type="ChEBI" id="CHEBI:57287"/>
        <dbReference type="ChEBI" id="CHEBI:57387"/>
    </reaction>
    <physiologicalReaction direction="left-to-right" evidence="14">
        <dbReference type="Rhea" id="RHEA:40140"/>
    </physiologicalReaction>
</comment>
<comment type="catalytic activity">
    <reaction evidence="19">
        <text>octanoyl-CoA + H2O = octanoate + CoA + H(+)</text>
        <dbReference type="Rhea" id="RHEA:30143"/>
        <dbReference type="ChEBI" id="CHEBI:15377"/>
        <dbReference type="ChEBI" id="CHEBI:15378"/>
        <dbReference type="ChEBI" id="CHEBI:25646"/>
        <dbReference type="ChEBI" id="CHEBI:57287"/>
        <dbReference type="ChEBI" id="CHEBI:57386"/>
    </reaction>
    <physiologicalReaction direction="left-to-right" evidence="19">
        <dbReference type="Rhea" id="RHEA:30144"/>
    </physiologicalReaction>
</comment>
<sequence length="132" mass="14557">MMKTENYCFVCGKQNPKGLKAVFSQGNGKSYTEIILEPEYQGYSGIIHGGIIAALLDEACVYAANSLGFNTVTAELKIRFKNPVAPEEKIVVEAKANHLKSKLIEAKAWVKDKQNKIVAEAEGKLIIKEKIE</sequence>
<evidence type="ECO:0000256" key="14">
    <source>
        <dbReference type="ARBA" id="ARBA00037002"/>
    </source>
</evidence>
<keyword evidence="5" id="KW-0963">Cytoplasm</keyword>
<protein>
    <recommendedName>
        <fullName evidence="17">Acyl-coenzyme A thioesterase THEM4</fullName>
        <ecNumber evidence="16">3.1.2.2</ecNumber>
    </recommendedName>
    <alternativeName>
        <fullName evidence="18">Thioesterase superfamily member 4</fullName>
    </alternativeName>
</protein>
<evidence type="ECO:0000256" key="7">
    <source>
        <dbReference type="ARBA" id="ARBA00022801"/>
    </source>
</evidence>
<dbReference type="Gene3D" id="3.10.129.10">
    <property type="entry name" value="Hotdog Thioesterase"/>
    <property type="match status" value="1"/>
</dbReference>
<evidence type="ECO:0000256" key="6">
    <source>
        <dbReference type="ARBA" id="ARBA00022703"/>
    </source>
</evidence>
<evidence type="ECO:0000256" key="17">
    <source>
        <dbReference type="ARBA" id="ARBA00040123"/>
    </source>
</evidence>
<name>A0AAU8GY79_9BACT</name>
<gene>
    <name evidence="25" type="ORF">V4D30_03685</name>
</gene>
<evidence type="ECO:0000313" key="25">
    <source>
        <dbReference type="EMBL" id="XCH47384.1"/>
    </source>
</evidence>
<evidence type="ECO:0000259" key="24">
    <source>
        <dbReference type="Pfam" id="PF03061"/>
    </source>
</evidence>
<evidence type="ECO:0000256" key="13">
    <source>
        <dbReference type="ARBA" id="ARBA00035852"/>
    </source>
</evidence>
<dbReference type="RefSeq" id="WP_353684906.1">
    <property type="nucleotide sequence ID" value="NZ_CP144373.1"/>
</dbReference>
<evidence type="ECO:0000256" key="19">
    <source>
        <dbReference type="ARBA" id="ARBA00047588"/>
    </source>
</evidence>
<proteinExistence type="inferred from homology"/>
<dbReference type="NCBIfam" id="TIGR00369">
    <property type="entry name" value="unchar_dom_1"/>
    <property type="match status" value="1"/>
</dbReference>
<keyword evidence="12" id="KW-0966">Cell projection</keyword>
<comment type="similarity">
    <text evidence="15">Belongs to the THEM4/THEM5 thioesterase family.</text>
</comment>
<dbReference type="GO" id="GO:0016020">
    <property type="term" value="C:membrane"/>
    <property type="evidence" value="ECO:0007669"/>
    <property type="project" value="UniProtKB-SubCell"/>
</dbReference>
<comment type="catalytic activity">
    <reaction evidence="13">
        <text>(5Z,8Z,11Z,14Z)-eicosatetraenoyl-CoA + H2O = (5Z,8Z,11Z,14Z)-eicosatetraenoate + CoA + H(+)</text>
        <dbReference type="Rhea" id="RHEA:40151"/>
        <dbReference type="ChEBI" id="CHEBI:15377"/>
        <dbReference type="ChEBI" id="CHEBI:15378"/>
        <dbReference type="ChEBI" id="CHEBI:32395"/>
        <dbReference type="ChEBI" id="CHEBI:57287"/>
        <dbReference type="ChEBI" id="CHEBI:57368"/>
    </reaction>
    <physiologicalReaction direction="left-to-right" evidence="13">
        <dbReference type="Rhea" id="RHEA:40152"/>
    </physiologicalReaction>
</comment>
<evidence type="ECO:0000256" key="1">
    <source>
        <dbReference type="ARBA" id="ARBA00004170"/>
    </source>
</evidence>
<evidence type="ECO:0000256" key="20">
    <source>
        <dbReference type="ARBA" id="ARBA00047734"/>
    </source>
</evidence>
<feature type="domain" description="Thioesterase" evidence="24">
    <location>
        <begin position="45"/>
        <end position="118"/>
    </location>
</feature>
<comment type="catalytic activity">
    <reaction evidence="21">
        <text>decanoyl-CoA + H2O = decanoate + CoA + H(+)</text>
        <dbReference type="Rhea" id="RHEA:40059"/>
        <dbReference type="ChEBI" id="CHEBI:15377"/>
        <dbReference type="ChEBI" id="CHEBI:15378"/>
        <dbReference type="ChEBI" id="CHEBI:27689"/>
        <dbReference type="ChEBI" id="CHEBI:57287"/>
        <dbReference type="ChEBI" id="CHEBI:61430"/>
    </reaction>
    <physiologicalReaction direction="left-to-right" evidence="21">
        <dbReference type="Rhea" id="RHEA:40060"/>
    </physiologicalReaction>
</comment>
<dbReference type="InterPro" id="IPR052365">
    <property type="entry name" value="THEM4/THEM5_acyl-CoA_thioest"/>
</dbReference>
<dbReference type="GO" id="GO:0016289">
    <property type="term" value="F:acyl-CoA hydrolase activity"/>
    <property type="evidence" value="ECO:0007669"/>
    <property type="project" value="UniProtKB-ARBA"/>
</dbReference>
<dbReference type="KEGG" id="taut:V4D30_03685"/>
<evidence type="ECO:0000256" key="15">
    <source>
        <dbReference type="ARBA" id="ARBA00038456"/>
    </source>
</evidence>
<evidence type="ECO:0000256" key="11">
    <source>
        <dbReference type="ARBA" id="ARBA00023136"/>
    </source>
</evidence>
<comment type="catalytic activity">
    <reaction evidence="20">
        <text>hexadecanoyl-CoA + H2O = hexadecanoate + CoA + H(+)</text>
        <dbReference type="Rhea" id="RHEA:16645"/>
        <dbReference type="ChEBI" id="CHEBI:7896"/>
        <dbReference type="ChEBI" id="CHEBI:15377"/>
        <dbReference type="ChEBI" id="CHEBI:15378"/>
        <dbReference type="ChEBI" id="CHEBI:57287"/>
        <dbReference type="ChEBI" id="CHEBI:57379"/>
        <dbReference type="EC" id="3.1.2.2"/>
    </reaction>
    <physiologicalReaction direction="left-to-right" evidence="20">
        <dbReference type="Rhea" id="RHEA:16646"/>
    </physiologicalReaction>
</comment>
<evidence type="ECO:0000256" key="2">
    <source>
        <dbReference type="ARBA" id="ARBA00004496"/>
    </source>
</evidence>
<dbReference type="CDD" id="cd03443">
    <property type="entry name" value="PaaI_thioesterase"/>
    <property type="match status" value="1"/>
</dbReference>
<comment type="catalytic activity">
    <reaction evidence="22">
        <text>dodecanoyl-CoA + H2O = dodecanoate + CoA + H(+)</text>
        <dbReference type="Rhea" id="RHEA:30135"/>
        <dbReference type="ChEBI" id="CHEBI:15377"/>
        <dbReference type="ChEBI" id="CHEBI:15378"/>
        <dbReference type="ChEBI" id="CHEBI:18262"/>
        <dbReference type="ChEBI" id="CHEBI:57287"/>
        <dbReference type="ChEBI" id="CHEBI:57375"/>
    </reaction>
    <physiologicalReaction direction="left-to-right" evidence="22">
        <dbReference type="Rhea" id="RHEA:30136"/>
    </physiologicalReaction>
</comment>
<evidence type="ECO:0000256" key="5">
    <source>
        <dbReference type="ARBA" id="ARBA00022490"/>
    </source>
</evidence>
<accession>A0AAU8GY79</accession>
<evidence type="ECO:0000256" key="9">
    <source>
        <dbReference type="ARBA" id="ARBA00022946"/>
    </source>
</evidence>
<keyword evidence="4" id="KW-1003">Cell membrane</keyword>
<dbReference type="PANTHER" id="PTHR12418">
    <property type="entry name" value="ACYL-COENZYME A THIOESTERASE THEM4"/>
    <property type="match status" value="1"/>
</dbReference>
<evidence type="ECO:0000256" key="10">
    <source>
        <dbReference type="ARBA" id="ARBA00023098"/>
    </source>
</evidence>
<reference evidence="25" key="1">
    <citation type="submission" date="2024-01" db="EMBL/GenBank/DDBJ databases">
        <title>The first autotrophic representatives of the genus Thermodesulfovibrio.</title>
        <authorList>
            <person name="Maltseva A.I."/>
            <person name="Elcheninov A.G."/>
            <person name="Kublanov I.V."/>
            <person name="Lebedinsky A.V."/>
            <person name="Frolov E.N."/>
        </authorList>
    </citation>
    <scope>NUCLEOTIDE SEQUENCE</scope>
    <source>
        <strain evidence="25">3907-1M</strain>
    </source>
</reference>
<evidence type="ECO:0000256" key="22">
    <source>
        <dbReference type="ARBA" id="ARBA00048074"/>
    </source>
</evidence>
<evidence type="ECO:0000256" key="8">
    <source>
        <dbReference type="ARBA" id="ARBA00022832"/>
    </source>
</evidence>
<dbReference type="SUPFAM" id="SSF54637">
    <property type="entry name" value="Thioesterase/thiol ester dehydrase-isomerase"/>
    <property type="match status" value="1"/>
</dbReference>
<dbReference type="GO" id="GO:0005737">
    <property type="term" value="C:cytoplasm"/>
    <property type="evidence" value="ECO:0007669"/>
    <property type="project" value="UniProtKB-SubCell"/>
</dbReference>